<feature type="region of interest" description="Disordered" evidence="3">
    <location>
        <begin position="921"/>
        <end position="1037"/>
    </location>
</feature>
<evidence type="ECO:0000313" key="6">
    <source>
        <dbReference type="EMBL" id="RDB26194.1"/>
    </source>
</evidence>
<protein>
    <submittedName>
        <fullName evidence="6">Adagio protein 2</fullName>
    </submittedName>
</protein>
<accession>A0A369K345</accession>
<dbReference type="OrthoDB" id="432528at2759"/>
<reference evidence="6" key="1">
    <citation type="submission" date="2018-04" db="EMBL/GenBank/DDBJ databases">
        <title>Whole genome sequencing of Hypsizygus marmoreus.</title>
        <authorList>
            <person name="Choi I.-G."/>
            <person name="Min B."/>
            <person name="Kim J.-G."/>
            <person name="Kim S."/>
            <person name="Oh Y.-L."/>
            <person name="Kong W.-S."/>
            <person name="Park H."/>
            <person name="Jeong J."/>
            <person name="Song E.-S."/>
        </authorList>
    </citation>
    <scope>NUCLEOTIDE SEQUENCE [LARGE SCALE GENOMIC DNA]</scope>
    <source>
        <strain evidence="6">51987-8</strain>
    </source>
</reference>
<keyword evidence="7" id="KW-1185">Reference proteome</keyword>
<feature type="region of interest" description="Disordered" evidence="3">
    <location>
        <begin position="465"/>
        <end position="508"/>
    </location>
</feature>
<feature type="chain" id="PRO_5016961375" evidence="5">
    <location>
        <begin position="22"/>
        <end position="1037"/>
    </location>
</feature>
<dbReference type="Pfam" id="PF24681">
    <property type="entry name" value="Kelch_KLHDC2_KLHL20_DRC7"/>
    <property type="match status" value="1"/>
</dbReference>
<dbReference type="Proteomes" id="UP000076154">
    <property type="component" value="Unassembled WGS sequence"/>
</dbReference>
<keyword evidence="4" id="KW-1133">Transmembrane helix</keyword>
<dbReference type="CDD" id="cd12087">
    <property type="entry name" value="TM_EGFR-like"/>
    <property type="match status" value="1"/>
</dbReference>
<dbReference type="InParanoid" id="A0A369K345"/>
<dbReference type="AlphaFoldDB" id="A0A369K345"/>
<evidence type="ECO:0000256" key="3">
    <source>
        <dbReference type="SAM" id="MobiDB-lite"/>
    </source>
</evidence>
<gene>
    <name evidence="6" type="primary">ADO2</name>
    <name evidence="6" type="ORF">Hypma_006677</name>
</gene>
<feature type="compositionally biased region" description="Low complexity" evidence="3">
    <location>
        <begin position="631"/>
        <end position="640"/>
    </location>
</feature>
<feature type="compositionally biased region" description="Polar residues" evidence="3">
    <location>
        <begin position="824"/>
        <end position="839"/>
    </location>
</feature>
<feature type="compositionally biased region" description="Polar residues" evidence="3">
    <location>
        <begin position="848"/>
        <end position="857"/>
    </location>
</feature>
<feature type="compositionally biased region" description="Polar residues" evidence="3">
    <location>
        <begin position="700"/>
        <end position="710"/>
    </location>
</feature>
<proteinExistence type="predicted"/>
<evidence type="ECO:0000256" key="2">
    <source>
        <dbReference type="ARBA" id="ARBA00022737"/>
    </source>
</evidence>
<feature type="signal peptide" evidence="5">
    <location>
        <begin position="1"/>
        <end position="21"/>
    </location>
</feature>
<keyword evidence="2" id="KW-0677">Repeat</keyword>
<keyword evidence="5" id="KW-0732">Signal</keyword>
<keyword evidence="4" id="KW-0812">Transmembrane</keyword>
<comment type="caution">
    <text evidence="6">The sequence shown here is derived from an EMBL/GenBank/DDBJ whole genome shotgun (WGS) entry which is preliminary data.</text>
</comment>
<feature type="compositionally biased region" description="Polar residues" evidence="3">
    <location>
        <begin position="749"/>
        <end position="764"/>
    </location>
</feature>
<dbReference type="STRING" id="39966.A0A369K345"/>
<dbReference type="PANTHER" id="PTHR46093:SF18">
    <property type="entry name" value="FIBRONECTIN TYPE-III DOMAIN-CONTAINING PROTEIN"/>
    <property type="match status" value="1"/>
</dbReference>
<feature type="compositionally biased region" description="Basic and acidic residues" evidence="3">
    <location>
        <begin position="811"/>
        <end position="822"/>
    </location>
</feature>
<feature type="compositionally biased region" description="Low complexity" evidence="3">
    <location>
        <begin position="718"/>
        <end position="741"/>
    </location>
</feature>
<feature type="region of interest" description="Disordered" evidence="3">
    <location>
        <begin position="694"/>
        <end position="767"/>
    </location>
</feature>
<dbReference type="EMBL" id="LUEZ02000040">
    <property type="protein sequence ID" value="RDB26194.1"/>
    <property type="molecule type" value="Genomic_DNA"/>
</dbReference>
<feature type="region of interest" description="Disordered" evidence="3">
    <location>
        <begin position="366"/>
        <end position="436"/>
    </location>
</feature>
<sequence>MNARLLCSLCIAYLFSDRVTAYDVVPRWGQAAVAINNALFIHGGKTDQYNSYGYSSAPTSNDLLYLPLSAGFDSSSPPWQLLSNTSNSASLSQNPALSWHTLSAFNTSHILLFGGQPGPNSPTVIVGSADSAAILNVYNRLQPEWLSEPVFWANQPVRRIHHSTATAPSGNVFIIGGERADDSRNAFSGHYVFQPNEPSFTRLPSDNGPPDITGHASIIMPDGRLLVFGGYSQSLNQIFPLSTIWALDTTQTPPFWTSLSVSDSSLPAPRRAFAATLLANDNVLIHGGSDALLQNNLDDGWILDTSRTPMVWTRVDALSQLGARRDHFAISYGSQVFFCFGYSDDKPADASLQIYDVAQDTFASVFTPLSPSSTPTQPPPGPSQTSKSTNTHSSTGTHGAAHPTNTGVPDPENPSDGGHPDNDNDDEGDEGDGGNHTIAVAVGTTFGILGLLIVGLGAAYYVRQRRRQKGSESRFMALRGGDHDDDDSNSAHLEGDIPPAGGFSEKQSFGGRHGWNLGVLNSLGLAGVAGAATGTRSVRNIPERRDMLADEDTREFGEWYGGRRRDGTGGSSWSLRSILGGGVRMVSRAPSNASTLGGASWREKADPFSDGAALMRDEETSYIGATRPHSQRQSSQTSTRSYHDPFADPIQEEPLEHRWDDEDPDQTPKHPYLHPVPPQLPILRTILPISQGGHALSPLSERTSQNTLSLQDPAASVSSHTNSNNSPFNTSSSRLTSHSSSENPRSPGLFSSSMATSYTPTQPMRRSDSWWARFSRSSFLDRRTSDASRNSAGMLDIRDPNPPPRLVAIEESVHSTSPDRHSPKSQASTSSQPGASTSRKASRVQGAHNKSMSSVRTADTDAIERMAGTVDVVQLMRTRSQRTASTGTNLSIDTRPESWIQHRGEDGETTEYGDRDKLTTFTSPVDMTPGEPFNEQPQTLTEASTSTSYRPLPLPLVFSPTSPEKASPSSRSGAVAARIQAYERRQSQEQEVLSPTNTKQHEEQTKKRTHGTNYGLIPRPSLFVANPDHRMIPSGDS</sequence>
<evidence type="ECO:0000256" key="4">
    <source>
        <dbReference type="SAM" id="Phobius"/>
    </source>
</evidence>
<keyword evidence="1" id="KW-0880">Kelch repeat</keyword>
<feature type="transmembrane region" description="Helical" evidence="4">
    <location>
        <begin position="438"/>
        <end position="462"/>
    </location>
</feature>
<feature type="compositionally biased region" description="Acidic residues" evidence="3">
    <location>
        <begin position="423"/>
        <end position="432"/>
    </location>
</feature>
<feature type="compositionally biased region" description="Low complexity" evidence="3">
    <location>
        <begin position="383"/>
        <end position="397"/>
    </location>
</feature>
<evidence type="ECO:0000256" key="5">
    <source>
        <dbReference type="SAM" id="SignalP"/>
    </source>
</evidence>
<organism evidence="6 7">
    <name type="scientific">Hypsizygus marmoreus</name>
    <name type="common">White beech mushroom</name>
    <name type="synonym">Agaricus marmoreus</name>
    <dbReference type="NCBI Taxonomy" id="39966"/>
    <lineage>
        <taxon>Eukaryota</taxon>
        <taxon>Fungi</taxon>
        <taxon>Dikarya</taxon>
        <taxon>Basidiomycota</taxon>
        <taxon>Agaricomycotina</taxon>
        <taxon>Agaricomycetes</taxon>
        <taxon>Agaricomycetidae</taxon>
        <taxon>Agaricales</taxon>
        <taxon>Tricholomatineae</taxon>
        <taxon>Lyophyllaceae</taxon>
        <taxon>Hypsizygus</taxon>
    </lineage>
</organism>
<dbReference type="SUPFAM" id="SSF117281">
    <property type="entry name" value="Kelch motif"/>
    <property type="match status" value="1"/>
</dbReference>
<feature type="region of interest" description="Disordered" evidence="3">
    <location>
        <begin position="781"/>
        <end position="860"/>
    </location>
</feature>
<dbReference type="PANTHER" id="PTHR46093">
    <property type="entry name" value="ACYL-COA-BINDING DOMAIN-CONTAINING PROTEIN 5"/>
    <property type="match status" value="1"/>
</dbReference>
<dbReference type="Gene3D" id="2.120.10.80">
    <property type="entry name" value="Kelch-type beta propeller"/>
    <property type="match status" value="3"/>
</dbReference>
<evidence type="ECO:0000313" key="7">
    <source>
        <dbReference type="Proteomes" id="UP000076154"/>
    </source>
</evidence>
<feature type="region of interest" description="Disordered" evidence="3">
    <location>
        <begin position="621"/>
        <end position="677"/>
    </location>
</feature>
<keyword evidence="4" id="KW-0472">Membrane</keyword>
<feature type="compositionally biased region" description="Polar residues" evidence="3">
    <location>
        <begin position="989"/>
        <end position="998"/>
    </location>
</feature>
<name>A0A369K345_HYPMA</name>
<feature type="compositionally biased region" description="Polar residues" evidence="3">
    <location>
        <begin position="959"/>
        <end position="972"/>
    </location>
</feature>
<evidence type="ECO:0000256" key="1">
    <source>
        <dbReference type="ARBA" id="ARBA00022441"/>
    </source>
</evidence>
<feature type="compositionally biased region" description="Polar residues" evidence="3">
    <location>
        <begin position="935"/>
        <end position="949"/>
    </location>
</feature>
<dbReference type="InterPro" id="IPR015915">
    <property type="entry name" value="Kelch-typ_b-propeller"/>
</dbReference>